<comment type="caution">
    <text evidence="2">The sequence shown here is derived from an EMBL/GenBank/DDBJ whole genome shotgun (WGS) entry which is preliminary data.</text>
</comment>
<protein>
    <submittedName>
        <fullName evidence="2">Uncharacterized protein</fullName>
    </submittedName>
</protein>
<proteinExistence type="predicted"/>
<name>A0AAW0BK00_9AGAR</name>
<gene>
    <name evidence="2" type="ORF">R3P38DRAFT_2777099</name>
</gene>
<feature type="region of interest" description="Disordered" evidence="1">
    <location>
        <begin position="243"/>
        <end position="263"/>
    </location>
</feature>
<dbReference type="Proteomes" id="UP001362999">
    <property type="component" value="Unassembled WGS sequence"/>
</dbReference>
<sequence>MSSTTEPYLVPNARIKPHNLRNVLRGHGKVFIGNLNYEEDFIAPVAPSLQYTRRIIDPSGANPADVPLEVILFGSVASVPVQNETETTVSIQCPDWARFGYSHEEFKDMFMAQTGVLATPTILDAEAYFGKPGYSTRRNWLVAGGVVVDICNNDETALLISYNAHRGEQVQQLATRSGVAFPYKRGDTVVVYANLSRVKRQESELERYRGYHVVARFIKQVRELDSRHMHGVDCGCSKERETEVIADGDDSESESSTMRSVSL</sequence>
<reference evidence="2 3" key="1">
    <citation type="journal article" date="2024" name="J Genomics">
        <title>Draft genome sequencing and assembly of Favolaschia claudopus CIRM-BRFM 2984 isolated from oak limbs.</title>
        <authorList>
            <person name="Navarro D."/>
            <person name="Drula E."/>
            <person name="Chaduli D."/>
            <person name="Cazenave R."/>
            <person name="Ahrendt S."/>
            <person name="Wang J."/>
            <person name="Lipzen A."/>
            <person name="Daum C."/>
            <person name="Barry K."/>
            <person name="Grigoriev I.V."/>
            <person name="Favel A."/>
            <person name="Rosso M.N."/>
            <person name="Martin F."/>
        </authorList>
    </citation>
    <scope>NUCLEOTIDE SEQUENCE [LARGE SCALE GENOMIC DNA]</scope>
    <source>
        <strain evidence="2 3">CIRM-BRFM 2984</strain>
    </source>
</reference>
<keyword evidence="3" id="KW-1185">Reference proteome</keyword>
<dbReference type="EMBL" id="JAWWNJ010000030">
    <property type="protein sequence ID" value="KAK7026979.1"/>
    <property type="molecule type" value="Genomic_DNA"/>
</dbReference>
<evidence type="ECO:0000313" key="3">
    <source>
        <dbReference type="Proteomes" id="UP001362999"/>
    </source>
</evidence>
<dbReference type="AlphaFoldDB" id="A0AAW0BK00"/>
<evidence type="ECO:0000256" key="1">
    <source>
        <dbReference type="SAM" id="MobiDB-lite"/>
    </source>
</evidence>
<feature type="compositionally biased region" description="Acidic residues" evidence="1">
    <location>
        <begin position="244"/>
        <end position="253"/>
    </location>
</feature>
<evidence type="ECO:0000313" key="2">
    <source>
        <dbReference type="EMBL" id="KAK7026979.1"/>
    </source>
</evidence>
<organism evidence="2 3">
    <name type="scientific">Favolaschia claudopus</name>
    <dbReference type="NCBI Taxonomy" id="2862362"/>
    <lineage>
        <taxon>Eukaryota</taxon>
        <taxon>Fungi</taxon>
        <taxon>Dikarya</taxon>
        <taxon>Basidiomycota</taxon>
        <taxon>Agaricomycotina</taxon>
        <taxon>Agaricomycetes</taxon>
        <taxon>Agaricomycetidae</taxon>
        <taxon>Agaricales</taxon>
        <taxon>Marasmiineae</taxon>
        <taxon>Mycenaceae</taxon>
        <taxon>Favolaschia</taxon>
    </lineage>
</organism>
<accession>A0AAW0BK00</accession>